<feature type="region of interest" description="Disordered" evidence="1">
    <location>
        <begin position="157"/>
        <end position="177"/>
    </location>
</feature>
<comment type="caution">
    <text evidence="2">The sequence shown here is derived from an EMBL/GenBank/DDBJ whole genome shotgun (WGS) entry which is preliminary data.</text>
</comment>
<feature type="region of interest" description="Disordered" evidence="1">
    <location>
        <begin position="117"/>
        <end position="138"/>
    </location>
</feature>
<proteinExistence type="predicted"/>
<dbReference type="OrthoDB" id="3439027at2759"/>
<sequence length="406" mass="44078">MLSLTRPSLSPHHHRRSQSWPPSPRTAPLIHISQYRQTHHSNPARHSLRRPYLSHTQYHPTKPVSSLSKSHPSPRRTRSSPPLEDIDEDPFAHFLSPVTDDEAAHNPFFWDHHVNGGGDEDEAVGGSGSGNRNGNGNGNRRMAFSAGILVADEESGCEDSGVMMGSSSSNSNSNINNKSTLRARLSRRWNRYVGRLQQRTEGSPTTTTTTTTDDDVSSTTTKANRKGKGKKRAASSDHPDDDETAADEGYASAADLALDLSSASAMDMDSDNSVDPPPHGGDRGPYRRPAPYNTIVRVPSHSPDESGATTTTNDAGYAYAYGYVSGIGSLGRISQPTTTTNLSIDAATAIPFNPLASNPITTASTRPTSLKRRKHRHSWRAPDFDIFTVPEEGEVGAAEFGRWGWD</sequence>
<feature type="region of interest" description="Disordered" evidence="1">
    <location>
        <begin position="1"/>
        <end position="27"/>
    </location>
</feature>
<feature type="region of interest" description="Disordered" evidence="1">
    <location>
        <begin position="56"/>
        <end position="89"/>
    </location>
</feature>
<dbReference type="EMBL" id="ML978736">
    <property type="protein sequence ID" value="KAF2084876.1"/>
    <property type="molecule type" value="Genomic_DNA"/>
</dbReference>
<evidence type="ECO:0000313" key="3">
    <source>
        <dbReference type="Proteomes" id="UP000799776"/>
    </source>
</evidence>
<protein>
    <submittedName>
        <fullName evidence="2">Uncharacterized protein</fullName>
    </submittedName>
</protein>
<name>A0A9P4HSK3_9PEZI</name>
<dbReference type="Proteomes" id="UP000799776">
    <property type="component" value="Unassembled WGS sequence"/>
</dbReference>
<feature type="compositionally biased region" description="Polar residues" evidence="1">
    <location>
        <begin position="56"/>
        <end position="69"/>
    </location>
</feature>
<feature type="region of interest" description="Disordered" evidence="1">
    <location>
        <begin position="193"/>
        <end position="245"/>
    </location>
</feature>
<accession>A0A9P4HSK3</accession>
<reference evidence="2" key="1">
    <citation type="journal article" date="2020" name="Stud. Mycol.">
        <title>101 Dothideomycetes genomes: a test case for predicting lifestyles and emergence of pathogens.</title>
        <authorList>
            <person name="Haridas S."/>
            <person name="Albert R."/>
            <person name="Binder M."/>
            <person name="Bloem J."/>
            <person name="Labutti K."/>
            <person name="Salamov A."/>
            <person name="Andreopoulos B."/>
            <person name="Baker S."/>
            <person name="Barry K."/>
            <person name="Bills G."/>
            <person name="Bluhm B."/>
            <person name="Cannon C."/>
            <person name="Castanera R."/>
            <person name="Culley D."/>
            <person name="Daum C."/>
            <person name="Ezra D."/>
            <person name="Gonzalez J."/>
            <person name="Henrissat B."/>
            <person name="Kuo A."/>
            <person name="Liang C."/>
            <person name="Lipzen A."/>
            <person name="Lutzoni F."/>
            <person name="Magnuson J."/>
            <person name="Mondo S."/>
            <person name="Nolan M."/>
            <person name="Ohm R."/>
            <person name="Pangilinan J."/>
            <person name="Park H.-J."/>
            <person name="Ramirez L."/>
            <person name="Alfaro M."/>
            <person name="Sun H."/>
            <person name="Tritt A."/>
            <person name="Yoshinaga Y."/>
            <person name="Zwiers L.-H."/>
            <person name="Turgeon B."/>
            <person name="Goodwin S."/>
            <person name="Spatafora J."/>
            <person name="Crous P."/>
            <person name="Grigoriev I."/>
        </authorList>
    </citation>
    <scope>NUCLEOTIDE SEQUENCE</scope>
    <source>
        <strain evidence="2">CBS 121410</strain>
    </source>
</reference>
<feature type="compositionally biased region" description="Low complexity" evidence="1">
    <location>
        <begin position="205"/>
        <end position="222"/>
    </location>
</feature>
<keyword evidence="3" id="KW-1185">Reference proteome</keyword>
<feature type="region of interest" description="Disordered" evidence="1">
    <location>
        <begin position="266"/>
        <end position="312"/>
    </location>
</feature>
<feature type="compositionally biased region" description="Gly residues" evidence="1">
    <location>
        <begin position="125"/>
        <end position="137"/>
    </location>
</feature>
<evidence type="ECO:0000256" key="1">
    <source>
        <dbReference type="SAM" id="MobiDB-lite"/>
    </source>
</evidence>
<organism evidence="2 3">
    <name type="scientific">Saccharata proteae CBS 121410</name>
    <dbReference type="NCBI Taxonomy" id="1314787"/>
    <lineage>
        <taxon>Eukaryota</taxon>
        <taxon>Fungi</taxon>
        <taxon>Dikarya</taxon>
        <taxon>Ascomycota</taxon>
        <taxon>Pezizomycotina</taxon>
        <taxon>Dothideomycetes</taxon>
        <taxon>Dothideomycetes incertae sedis</taxon>
        <taxon>Botryosphaeriales</taxon>
        <taxon>Saccharataceae</taxon>
        <taxon>Saccharata</taxon>
    </lineage>
</organism>
<feature type="compositionally biased region" description="Low complexity" evidence="1">
    <location>
        <begin position="166"/>
        <end position="177"/>
    </location>
</feature>
<gene>
    <name evidence="2" type="ORF">K490DRAFT_59197</name>
</gene>
<dbReference type="AlphaFoldDB" id="A0A9P4HSK3"/>
<feature type="compositionally biased region" description="Basic residues" evidence="1">
    <location>
        <begin position="223"/>
        <end position="233"/>
    </location>
</feature>
<evidence type="ECO:0000313" key="2">
    <source>
        <dbReference type="EMBL" id="KAF2084876.1"/>
    </source>
</evidence>